<proteinExistence type="predicted"/>
<evidence type="ECO:0000256" key="1">
    <source>
        <dbReference type="ARBA" id="ARBA00022722"/>
    </source>
</evidence>
<evidence type="ECO:0000313" key="8">
    <source>
        <dbReference type="Proteomes" id="UP000250443"/>
    </source>
</evidence>
<evidence type="ECO:0000256" key="2">
    <source>
        <dbReference type="ARBA" id="ARBA00022801"/>
    </source>
</evidence>
<dbReference type="GO" id="GO:0006259">
    <property type="term" value="P:DNA metabolic process"/>
    <property type="evidence" value="ECO:0007669"/>
    <property type="project" value="UniProtKB-ARBA"/>
</dbReference>
<dbReference type="InterPro" id="IPR012337">
    <property type="entry name" value="RNaseH-like_sf"/>
</dbReference>
<keyword evidence="1" id="KW-0540">Nuclease</keyword>
<dbReference type="CDD" id="cd06133">
    <property type="entry name" value="ERI-1_3'hExo_like"/>
    <property type="match status" value="1"/>
</dbReference>
<sequence length="179" mass="20700">MKRWLVIDLEATTDEGGWPVEEMEIIEIGAVLIDSTGQELDHFQSYVRPLHRPLLTAFCKSLTHITQDDVDSAAPLYTVWQHFEQWLSSHEAHLAGWCSWGDYDRRQLQRDWREHRISTLLARTPHMNLKQRFAKSRQLPRPVSLGSALSLAGYCFHGQPHRALEDARNTARLLPITVH</sequence>
<reference evidence="6 10" key="3">
    <citation type="submission" date="2020-11" db="EMBL/GenBank/DDBJ databases">
        <title>Enhanced detection system for hospital associated transmission using whole genome sequencing surveillance.</title>
        <authorList>
            <person name="Harrison L.H."/>
            <person name="Van Tyne D."/>
            <person name="Marsh J.W."/>
            <person name="Griffith M.P."/>
            <person name="Snyder D.J."/>
            <person name="Cooper V.S."/>
            <person name="Mustapha M."/>
        </authorList>
    </citation>
    <scope>NUCLEOTIDE SEQUENCE [LARGE SCALE GENOMIC DNA]</scope>
    <source>
        <strain evidence="6 10">PSB00013</strain>
    </source>
</reference>
<dbReference type="InterPro" id="IPR047201">
    <property type="entry name" value="ERI-1_3'hExo-like"/>
</dbReference>
<dbReference type="Proteomes" id="UP000626180">
    <property type="component" value="Unassembled WGS sequence"/>
</dbReference>
<evidence type="ECO:0000313" key="7">
    <source>
        <dbReference type="EMBL" id="SPZ07876.1"/>
    </source>
</evidence>
<dbReference type="GO" id="GO:0003676">
    <property type="term" value="F:nucleic acid binding"/>
    <property type="evidence" value="ECO:0007669"/>
    <property type="project" value="InterPro"/>
</dbReference>
<dbReference type="GO" id="GO:0000175">
    <property type="term" value="F:3'-5'-RNA exonuclease activity"/>
    <property type="evidence" value="ECO:0007669"/>
    <property type="project" value="InterPro"/>
</dbReference>
<dbReference type="PANTHER" id="PTHR23044:SF61">
    <property type="entry name" value="3'-5' EXORIBONUCLEASE 1-RELATED"/>
    <property type="match status" value="1"/>
</dbReference>
<organism evidence="7 8">
    <name type="scientific">Pseudomonas luteola</name>
    <dbReference type="NCBI Taxonomy" id="47886"/>
    <lineage>
        <taxon>Bacteria</taxon>
        <taxon>Pseudomonadati</taxon>
        <taxon>Pseudomonadota</taxon>
        <taxon>Gammaproteobacteria</taxon>
        <taxon>Pseudomonadales</taxon>
        <taxon>Pseudomonadaceae</taxon>
        <taxon>Pseudomonas</taxon>
    </lineage>
</organism>
<keyword evidence="2" id="KW-0378">Hydrolase</keyword>
<dbReference type="SMART" id="SM00479">
    <property type="entry name" value="EXOIII"/>
    <property type="match status" value="1"/>
</dbReference>
<accession>A0A2X2CQH5</accession>
<evidence type="ECO:0000259" key="4">
    <source>
        <dbReference type="SMART" id="SM00479"/>
    </source>
</evidence>
<feature type="domain" description="Exonuclease" evidence="4">
    <location>
        <begin position="3"/>
        <end position="178"/>
    </location>
</feature>
<keyword evidence="9" id="KW-1185">Reference proteome</keyword>
<reference evidence="5 9" key="2">
    <citation type="submission" date="2020-10" db="EMBL/GenBank/DDBJ databases">
        <title>Genome sequences of Pseudomonas isolates.</title>
        <authorList>
            <person name="Wessels L."/>
            <person name="Reich F."/>
            <person name="Hammerl J."/>
        </authorList>
    </citation>
    <scope>NUCLEOTIDE SEQUENCE [LARGE SCALE GENOMIC DNA]</scope>
    <source>
        <strain evidence="5 9">20-MO00624-0</strain>
    </source>
</reference>
<dbReference type="Gene3D" id="3.30.420.10">
    <property type="entry name" value="Ribonuclease H-like superfamily/Ribonuclease H"/>
    <property type="match status" value="1"/>
</dbReference>
<evidence type="ECO:0000313" key="10">
    <source>
        <dbReference type="Proteomes" id="UP000638986"/>
    </source>
</evidence>
<name>A0A2X2CQH5_PSELU</name>
<dbReference type="InterPro" id="IPR013520">
    <property type="entry name" value="Ribonucl_H"/>
</dbReference>
<evidence type="ECO:0000256" key="3">
    <source>
        <dbReference type="ARBA" id="ARBA00022839"/>
    </source>
</evidence>
<keyword evidence="3 7" id="KW-0269">Exonuclease</keyword>
<reference evidence="7 8" key="1">
    <citation type="submission" date="2018-06" db="EMBL/GenBank/DDBJ databases">
        <authorList>
            <consortium name="Pathogen Informatics"/>
            <person name="Doyle S."/>
        </authorList>
    </citation>
    <scope>NUCLEOTIDE SEQUENCE [LARGE SCALE GENOMIC DNA]</scope>
    <source>
        <strain evidence="7 8">NCTC11842</strain>
    </source>
</reference>
<dbReference type="InterPro" id="IPR036397">
    <property type="entry name" value="RNaseH_sf"/>
</dbReference>
<dbReference type="Proteomes" id="UP000250443">
    <property type="component" value="Unassembled WGS sequence"/>
</dbReference>
<dbReference type="EMBL" id="JADTXM010000024">
    <property type="protein sequence ID" value="MBH3441645.1"/>
    <property type="molecule type" value="Genomic_DNA"/>
</dbReference>
<dbReference type="EMBL" id="UAUF01000012">
    <property type="protein sequence ID" value="SPZ07876.1"/>
    <property type="molecule type" value="Genomic_DNA"/>
</dbReference>
<dbReference type="EMBL" id="JADMCD010000009">
    <property type="protein sequence ID" value="MBF8642460.1"/>
    <property type="molecule type" value="Genomic_DNA"/>
</dbReference>
<dbReference type="AlphaFoldDB" id="A0A2X2CQH5"/>
<dbReference type="GeneID" id="300268159"/>
<dbReference type="InterPro" id="IPR051274">
    <property type="entry name" value="3-5_Exoribonuclease"/>
</dbReference>
<evidence type="ECO:0000313" key="5">
    <source>
        <dbReference type="EMBL" id="MBF8642460.1"/>
    </source>
</evidence>
<dbReference type="PANTHER" id="PTHR23044">
    <property type="entry name" value="3'-5' EXONUCLEASE ERI1-RELATED"/>
    <property type="match status" value="1"/>
</dbReference>
<gene>
    <name evidence="6" type="ORF">I5Q09_23485</name>
    <name evidence="5" type="ORF">IRZ65_17430</name>
    <name evidence="7" type="ORF">NCTC11842_02582</name>
</gene>
<dbReference type="Proteomes" id="UP000638986">
    <property type="component" value="Unassembled WGS sequence"/>
</dbReference>
<evidence type="ECO:0000313" key="9">
    <source>
        <dbReference type="Proteomes" id="UP000626180"/>
    </source>
</evidence>
<dbReference type="SUPFAM" id="SSF53098">
    <property type="entry name" value="Ribonuclease H-like"/>
    <property type="match status" value="1"/>
</dbReference>
<evidence type="ECO:0000313" key="6">
    <source>
        <dbReference type="EMBL" id="MBH3441645.1"/>
    </source>
</evidence>
<protein>
    <submittedName>
        <fullName evidence="5">3'-5' exoribonuclease</fullName>
    </submittedName>
    <submittedName>
        <fullName evidence="7">Exonuclease RNase T and DNA polymerase III</fullName>
    </submittedName>
</protein>
<dbReference type="RefSeq" id="WP_010794787.1">
    <property type="nucleotide sequence ID" value="NZ_CP044086.1"/>
</dbReference>
<dbReference type="Pfam" id="PF00929">
    <property type="entry name" value="RNase_T"/>
    <property type="match status" value="1"/>
</dbReference>